<dbReference type="EMBL" id="KB454537">
    <property type="protein sequence ID" value="EME27100.1"/>
    <property type="molecule type" value="Genomic_DNA"/>
</dbReference>
<dbReference type="AlphaFoldDB" id="M2WT74"/>
<evidence type="ECO:0000313" key="2">
    <source>
        <dbReference type="EMBL" id="EME27100.1"/>
    </source>
</evidence>
<evidence type="ECO:0000313" key="3">
    <source>
        <dbReference type="Proteomes" id="UP000030680"/>
    </source>
</evidence>
<sequence length="755" mass="87844">MRERNFHVGRFVPEMSMSSLEPSQEPMMRLFLATEENRLAFYSSNSEPFIYSTTNIPSFLMDCGTIDNSDGRNLAALSQMESRKMMSHHKPIIEEDIETWDSIRILSRRKRNHKKGISKPGRPPSLFINISDSELTEEQRKQKKRILRRRERQNMAYRNKKLIKQLQREQQASTLKESGSNELLQQTRMSPSHISSNAFSSLPLSFSGGGNEVIKCRISPESSEGEQTVSTNVPRVFSFENDALKDDERKLFGNLNVLRSSDSFSTEEKTSCESGSNNVISDFYLVQSLEEELLQDNTHFSSLSLYYRKVLIEIPFLGREAWSAFSIFPSTFSFQAAKYILGWSEQDNLFFEKLARTLETEKVLQIHADGRLQLYPMAYCFILEYLNAKNGYFRHKYEVWKCRFLGYYCKLIQEQVSDEIFLHRGTCKQQAESLYTLERENIETALKIAKEWGWKTYRWVLVVSSCFLKYIWDAESRLEESSKLLQTFQFERDDCFDPESGVDKHESLFEEENFEYFLSLNIRIFKDTLLYCVPCWEKGVLLRSIGEVHFENRNFLVAYDYITAALKTVQEEQMGCMKNGRIHQLLCLYLLTCMEKERQQLHTALYLAEKAKEECCALQLQSTVVWVQFHLVVTSILVELTRYKEAHANLLEIVDNLLENTSYDACILLELDALLMYIFQKQGKEVNAEPYFQTLKVPKSCHNLILKKKAGCDYLLDCAIWSHFLNQDNSDGTSNLAHASSRNIISELSNEKYSL</sequence>
<evidence type="ECO:0000256" key="1">
    <source>
        <dbReference type="SAM" id="MobiDB-lite"/>
    </source>
</evidence>
<gene>
    <name evidence="2" type="ORF">Gasu_53200</name>
</gene>
<accession>M2WT74</accession>
<proteinExistence type="predicted"/>
<keyword evidence="3" id="KW-1185">Reference proteome</keyword>
<dbReference type="GeneID" id="17086032"/>
<dbReference type="Proteomes" id="UP000030680">
    <property type="component" value="Unassembled WGS sequence"/>
</dbReference>
<reference evidence="3" key="1">
    <citation type="journal article" date="2013" name="Science">
        <title>Gene transfer from bacteria and archaea facilitated evolution of an extremophilic eukaryote.</title>
        <authorList>
            <person name="Schonknecht G."/>
            <person name="Chen W.H."/>
            <person name="Ternes C.M."/>
            <person name="Barbier G.G."/>
            <person name="Shrestha R.P."/>
            <person name="Stanke M."/>
            <person name="Brautigam A."/>
            <person name="Baker B.J."/>
            <person name="Banfield J.F."/>
            <person name="Garavito R.M."/>
            <person name="Carr K."/>
            <person name="Wilkerson C."/>
            <person name="Rensing S.A."/>
            <person name="Gagneul D."/>
            <person name="Dickenson N.E."/>
            <person name="Oesterhelt C."/>
            <person name="Lercher M.J."/>
            <person name="Weber A.P."/>
        </authorList>
    </citation>
    <scope>NUCLEOTIDE SEQUENCE [LARGE SCALE GENOMIC DNA]</scope>
    <source>
        <strain evidence="3">074W</strain>
    </source>
</reference>
<dbReference type="Gramene" id="EME27100">
    <property type="protein sequence ID" value="EME27100"/>
    <property type="gene ID" value="Gasu_53200"/>
</dbReference>
<protein>
    <submittedName>
        <fullName evidence="2">Uncharacterized protein</fullName>
    </submittedName>
</protein>
<dbReference type="OrthoDB" id="10413219at2759"/>
<organism evidence="2 3">
    <name type="scientific">Galdieria sulphuraria</name>
    <name type="common">Red alga</name>
    <dbReference type="NCBI Taxonomy" id="130081"/>
    <lineage>
        <taxon>Eukaryota</taxon>
        <taxon>Rhodophyta</taxon>
        <taxon>Bangiophyceae</taxon>
        <taxon>Galdieriales</taxon>
        <taxon>Galdieriaceae</taxon>
        <taxon>Galdieria</taxon>
    </lineage>
</organism>
<feature type="region of interest" description="Disordered" evidence="1">
    <location>
        <begin position="111"/>
        <end position="133"/>
    </location>
</feature>
<dbReference type="RefSeq" id="XP_005703620.1">
    <property type="nucleotide sequence ID" value="XM_005703563.1"/>
</dbReference>
<name>M2WT74_GALSU</name>